<dbReference type="AlphaFoldDB" id="A0AAD7SN49"/>
<evidence type="ECO:0000313" key="2">
    <source>
        <dbReference type="EMBL" id="KAJ8405112.1"/>
    </source>
</evidence>
<evidence type="ECO:0000313" key="3">
    <source>
        <dbReference type="Proteomes" id="UP001221898"/>
    </source>
</evidence>
<sequence length="115" mass="11996">MNKCSIPAPLPLSPQKKKLEGHVLGLEDSAGRGMQSFPFSGGLYGDLPPTSHEAHPGGGQGGATIPNPAATHPPITLIPAPVPGAYTSEALNEPRKKKYTKEAWPGKKPTPSLLI</sequence>
<name>A0AAD7SN49_9TELE</name>
<keyword evidence="3" id="KW-1185">Reference proteome</keyword>
<comment type="caution">
    <text evidence="2">The sequence shown here is derived from an EMBL/GenBank/DDBJ whole genome shotgun (WGS) entry which is preliminary data.</text>
</comment>
<proteinExistence type="predicted"/>
<protein>
    <submittedName>
        <fullName evidence="2">Uncharacterized protein</fullName>
    </submittedName>
</protein>
<organism evidence="2 3">
    <name type="scientific">Aldrovandia affinis</name>
    <dbReference type="NCBI Taxonomy" id="143900"/>
    <lineage>
        <taxon>Eukaryota</taxon>
        <taxon>Metazoa</taxon>
        <taxon>Chordata</taxon>
        <taxon>Craniata</taxon>
        <taxon>Vertebrata</taxon>
        <taxon>Euteleostomi</taxon>
        <taxon>Actinopterygii</taxon>
        <taxon>Neopterygii</taxon>
        <taxon>Teleostei</taxon>
        <taxon>Notacanthiformes</taxon>
        <taxon>Halosauridae</taxon>
        <taxon>Aldrovandia</taxon>
    </lineage>
</organism>
<evidence type="ECO:0000256" key="1">
    <source>
        <dbReference type="SAM" id="MobiDB-lite"/>
    </source>
</evidence>
<gene>
    <name evidence="2" type="ORF">AAFF_G00330330</name>
</gene>
<dbReference type="EMBL" id="JAINUG010000050">
    <property type="protein sequence ID" value="KAJ8405112.1"/>
    <property type="molecule type" value="Genomic_DNA"/>
</dbReference>
<feature type="region of interest" description="Disordered" evidence="1">
    <location>
        <begin position="37"/>
        <end position="115"/>
    </location>
</feature>
<dbReference type="Proteomes" id="UP001221898">
    <property type="component" value="Unassembled WGS sequence"/>
</dbReference>
<accession>A0AAD7SN49</accession>
<reference evidence="2" key="1">
    <citation type="journal article" date="2023" name="Science">
        <title>Genome structures resolve the early diversification of teleost fishes.</title>
        <authorList>
            <person name="Parey E."/>
            <person name="Louis A."/>
            <person name="Montfort J."/>
            <person name="Bouchez O."/>
            <person name="Roques C."/>
            <person name="Iampietro C."/>
            <person name="Lluch J."/>
            <person name="Castinel A."/>
            <person name="Donnadieu C."/>
            <person name="Desvignes T."/>
            <person name="Floi Bucao C."/>
            <person name="Jouanno E."/>
            <person name="Wen M."/>
            <person name="Mejri S."/>
            <person name="Dirks R."/>
            <person name="Jansen H."/>
            <person name="Henkel C."/>
            <person name="Chen W.J."/>
            <person name="Zahm M."/>
            <person name="Cabau C."/>
            <person name="Klopp C."/>
            <person name="Thompson A.W."/>
            <person name="Robinson-Rechavi M."/>
            <person name="Braasch I."/>
            <person name="Lecointre G."/>
            <person name="Bobe J."/>
            <person name="Postlethwait J.H."/>
            <person name="Berthelot C."/>
            <person name="Roest Crollius H."/>
            <person name="Guiguen Y."/>
        </authorList>
    </citation>
    <scope>NUCLEOTIDE SEQUENCE</scope>
    <source>
        <strain evidence="2">NC1722</strain>
    </source>
</reference>